<evidence type="ECO:0000259" key="2">
    <source>
        <dbReference type="Pfam" id="PF00561"/>
    </source>
</evidence>
<organism evidence="3 4">
    <name type="scientific">Ohtaekwangia kribbensis</name>
    <dbReference type="NCBI Taxonomy" id="688913"/>
    <lineage>
        <taxon>Bacteria</taxon>
        <taxon>Pseudomonadati</taxon>
        <taxon>Bacteroidota</taxon>
        <taxon>Cytophagia</taxon>
        <taxon>Cytophagales</taxon>
        <taxon>Fulvivirgaceae</taxon>
        <taxon>Ohtaekwangia</taxon>
    </lineage>
</organism>
<feature type="domain" description="AB hydrolase-1" evidence="2">
    <location>
        <begin position="48"/>
        <end position="137"/>
    </location>
</feature>
<reference evidence="4" key="1">
    <citation type="journal article" date="2019" name="Int. J. Syst. Evol. Microbiol.">
        <title>The Global Catalogue of Microorganisms (GCM) 10K type strain sequencing project: providing services to taxonomists for standard genome sequencing and annotation.</title>
        <authorList>
            <consortium name="The Broad Institute Genomics Platform"/>
            <consortium name="The Broad Institute Genome Sequencing Center for Infectious Disease"/>
            <person name="Wu L."/>
            <person name="Ma J."/>
        </authorList>
    </citation>
    <scope>NUCLEOTIDE SEQUENCE [LARGE SCALE GENOMIC DNA]</scope>
    <source>
        <strain evidence="4">CCUG 58938</strain>
    </source>
</reference>
<dbReference type="RefSeq" id="WP_377586618.1">
    <property type="nucleotide sequence ID" value="NZ_JBHTKA010000016.1"/>
</dbReference>
<comment type="caution">
    <text evidence="3">The sequence shown here is derived from an EMBL/GenBank/DDBJ whole genome shotgun (WGS) entry which is preliminary data.</text>
</comment>
<dbReference type="PANTHER" id="PTHR43798">
    <property type="entry name" value="MONOACYLGLYCEROL LIPASE"/>
    <property type="match status" value="1"/>
</dbReference>
<evidence type="ECO:0000313" key="3">
    <source>
        <dbReference type="EMBL" id="MFD1003677.1"/>
    </source>
</evidence>
<protein>
    <submittedName>
        <fullName evidence="3">Alpha/beta fold hydrolase</fullName>
    </submittedName>
</protein>
<dbReference type="Gene3D" id="3.40.50.1820">
    <property type="entry name" value="alpha/beta hydrolase"/>
    <property type="match status" value="1"/>
</dbReference>
<proteinExistence type="predicted"/>
<dbReference type="Pfam" id="PF00561">
    <property type="entry name" value="Abhydrolase_1"/>
    <property type="match status" value="1"/>
</dbReference>
<keyword evidence="3" id="KW-0378">Hydrolase</keyword>
<gene>
    <name evidence="3" type="ORF">ACFQ21_30405</name>
</gene>
<evidence type="ECO:0000256" key="1">
    <source>
        <dbReference type="SAM" id="SignalP"/>
    </source>
</evidence>
<feature type="signal peptide" evidence="1">
    <location>
        <begin position="1"/>
        <end position="20"/>
    </location>
</feature>
<accession>A0ABW3KFI5</accession>
<dbReference type="InterPro" id="IPR050266">
    <property type="entry name" value="AB_hydrolase_sf"/>
</dbReference>
<dbReference type="InterPro" id="IPR029058">
    <property type="entry name" value="AB_hydrolase_fold"/>
</dbReference>
<name>A0ABW3KFI5_9BACT</name>
<feature type="chain" id="PRO_5046125736" evidence="1">
    <location>
        <begin position="21"/>
        <end position="268"/>
    </location>
</feature>
<keyword evidence="4" id="KW-1185">Reference proteome</keyword>
<dbReference type="InterPro" id="IPR000073">
    <property type="entry name" value="AB_hydrolase_1"/>
</dbReference>
<evidence type="ECO:0000313" key="4">
    <source>
        <dbReference type="Proteomes" id="UP001597112"/>
    </source>
</evidence>
<dbReference type="Proteomes" id="UP001597112">
    <property type="component" value="Unassembled WGS sequence"/>
</dbReference>
<dbReference type="GO" id="GO:0016787">
    <property type="term" value="F:hydrolase activity"/>
    <property type="evidence" value="ECO:0007669"/>
    <property type="project" value="UniProtKB-KW"/>
</dbReference>
<sequence>MKRHLFVIAQLCWLSVVVQAQSKPDSVTFFTSFDGVKIHYEVKGFGDPVILIHGFIVDGESWKRTALYNDLLVAGFKVITLDQRGNGLSDKPHKPEAYEKDAEARDIMELADKLGIKKYSVVGYSRGSIIASRLLVFDPRIERTVLGGMGADFTNPAWPRREMFYKALMGENIPELANAVQYVKQQKLDQLALAYLQKAQPSTSVEELSRINKPVLVLCGDRDEDNGSSEKLASLVPQALYKRVPGDHNNTARSQPFSDQVVTFLKKK</sequence>
<dbReference type="EMBL" id="JBHTKA010000016">
    <property type="protein sequence ID" value="MFD1003677.1"/>
    <property type="molecule type" value="Genomic_DNA"/>
</dbReference>
<keyword evidence="1" id="KW-0732">Signal</keyword>
<dbReference type="SUPFAM" id="SSF53474">
    <property type="entry name" value="alpha/beta-Hydrolases"/>
    <property type="match status" value="1"/>
</dbReference>